<dbReference type="PANTHER" id="PTHR47683">
    <property type="entry name" value="PSEUDOURIDINE SYNTHASE FAMILY PROTEIN-RELATED"/>
    <property type="match status" value="1"/>
</dbReference>
<dbReference type="InterPro" id="IPR042092">
    <property type="entry name" value="PsdUridine_s_RsuA/RluB/E/F_cat"/>
</dbReference>
<dbReference type="PROSITE" id="PS01149">
    <property type="entry name" value="PSI_RSU"/>
    <property type="match status" value="1"/>
</dbReference>
<sequence length="201" mass="23181">MNNSGHRYFIIHKPYNMVSQFISPHNVRLLGDLDFDFPEGTHAIGRLDNESEGLLILTTNKKVTKLLFESAIPHKRTYVVKAKYYVTEEEVQRLRDGVDLPVGVHEVYTTRPCEVRIVPQPEGLEQRPGDYNNNPHTWLELTLTEGKYHQVRKMLGAIHHRCQRLIRTSIESLELGDLKSGAVKEIPEEEFFAQLGITDYQ</sequence>
<dbReference type="InterPro" id="IPR020094">
    <property type="entry name" value="TruA/RsuA/RluB/E/F_N"/>
</dbReference>
<dbReference type="GO" id="GO:0140098">
    <property type="term" value="F:catalytic activity, acting on RNA"/>
    <property type="evidence" value="ECO:0007669"/>
    <property type="project" value="UniProtKB-ARBA"/>
</dbReference>
<dbReference type="EMBL" id="QLMA01000008">
    <property type="protein sequence ID" value="RAJ76526.1"/>
    <property type="molecule type" value="Genomic_DNA"/>
</dbReference>
<dbReference type="GO" id="GO:0006364">
    <property type="term" value="P:rRNA processing"/>
    <property type="evidence" value="ECO:0007669"/>
    <property type="project" value="UniProtKB-ARBA"/>
</dbReference>
<feature type="domain" description="Pseudouridine synthase RsuA/RluA-like" evidence="4">
    <location>
        <begin position="8"/>
        <end position="155"/>
    </location>
</feature>
<dbReference type="OrthoDB" id="1012272at2"/>
<dbReference type="InterPro" id="IPR050343">
    <property type="entry name" value="RsuA_PseudoU_synthase"/>
</dbReference>
<dbReference type="AlphaFoldDB" id="A0A327VQ16"/>
<evidence type="ECO:0000313" key="5">
    <source>
        <dbReference type="EMBL" id="RAJ76526.1"/>
    </source>
</evidence>
<keyword evidence="2 3" id="KW-0413">Isomerase</keyword>
<comment type="caution">
    <text evidence="5">The sequence shown here is derived from an EMBL/GenBank/DDBJ whole genome shotgun (WGS) entry which is preliminary data.</text>
</comment>
<gene>
    <name evidence="5" type="ORF">CLV59_10845</name>
</gene>
<evidence type="ECO:0000256" key="1">
    <source>
        <dbReference type="ARBA" id="ARBA00008348"/>
    </source>
</evidence>
<dbReference type="InterPro" id="IPR006145">
    <property type="entry name" value="PsdUridine_synth_RsuA/RluA"/>
</dbReference>
<proteinExistence type="inferred from homology"/>
<dbReference type="SUPFAM" id="SSF55120">
    <property type="entry name" value="Pseudouridine synthase"/>
    <property type="match status" value="1"/>
</dbReference>
<dbReference type="Gene3D" id="3.30.70.580">
    <property type="entry name" value="Pseudouridine synthase I, catalytic domain, N-terminal subdomain"/>
    <property type="match status" value="1"/>
</dbReference>
<reference evidence="5 6" key="1">
    <citation type="submission" date="2018-06" db="EMBL/GenBank/DDBJ databases">
        <title>Genomic Encyclopedia of Archaeal and Bacterial Type Strains, Phase II (KMG-II): from individual species to whole genera.</title>
        <authorList>
            <person name="Goeker M."/>
        </authorList>
    </citation>
    <scope>NUCLEOTIDE SEQUENCE [LARGE SCALE GENOMIC DNA]</scope>
    <source>
        <strain evidence="5 6">DSM 29821</strain>
    </source>
</reference>
<dbReference type="InterPro" id="IPR000748">
    <property type="entry name" value="PsdUridine_synth_RsuA/RluB/E/F"/>
</dbReference>
<evidence type="ECO:0000256" key="3">
    <source>
        <dbReference type="RuleBase" id="RU003887"/>
    </source>
</evidence>
<dbReference type="GO" id="GO:0001522">
    <property type="term" value="P:pseudouridine synthesis"/>
    <property type="evidence" value="ECO:0007669"/>
    <property type="project" value="InterPro"/>
</dbReference>
<dbReference type="GO" id="GO:0003723">
    <property type="term" value="F:RNA binding"/>
    <property type="evidence" value="ECO:0007669"/>
    <property type="project" value="InterPro"/>
</dbReference>
<keyword evidence="6" id="KW-1185">Reference proteome</keyword>
<dbReference type="NCBIfam" id="TIGR00093">
    <property type="entry name" value="pseudouridine synthase"/>
    <property type="match status" value="1"/>
</dbReference>
<evidence type="ECO:0000313" key="6">
    <source>
        <dbReference type="Proteomes" id="UP000249819"/>
    </source>
</evidence>
<dbReference type="InterPro" id="IPR020103">
    <property type="entry name" value="PsdUridine_synth_cat_dom_sf"/>
</dbReference>
<dbReference type="Pfam" id="PF00849">
    <property type="entry name" value="PseudoU_synth_2"/>
    <property type="match status" value="1"/>
</dbReference>
<organism evidence="5 6">
    <name type="scientific">Chitinophaga dinghuensis</name>
    <dbReference type="NCBI Taxonomy" id="1539050"/>
    <lineage>
        <taxon>Bacteria</taxon>
        <taxon>Pseudomonadati</taxon>
        <taxon>Bacteroidota</taxon>
        <taxon>Chitinophagia</taxon>
        <taxon>Chitinophagales</taxon>
        <taxon>Chitinophagaceae</taxon>
        <taxon>Chitinophaga</taxon>
    </lineage>
</organism>
<comment type="similarity">
    <text evidence="1 3">Belongs to the pseudouridine synthase RsuA family.</text>
</comment>
<name>A0A327VQ16_9BACT</name>
<evidence type="ECO:0000256" key="2">
    <source>
        <dbReference type="ARBA" id="ARBA00023235"/>
    </source>
</evidence>
<evidence type="ECO:0000259" key="4">
    <source>
        <dbReference type="Pfam" id="PF00849"/>
    </source>
</evidence>
<dbReference type="RefSeq" id="WP_111594527.1">
    <property type="nucleotide sequence ID" value="NZ_QLMA01000008.1"/>
</dbReference>
<dbReference type="GO" id="GO:0009982">
    <property type="term" value="F:pseudouridine synthase activity"/>
    <property type="evidence" value="ECO:0007669"/>
    <property type="project" value="InterPro"/>
</dbReference>
<dbReference type="Gene3D" id="3.30.70.1560">
    <property type="entry name" value="Alpha-L RNA-binding motif"/>
    <property type="match status" value="1"/>
</dbReference>
<accession>A0A327VQ16</accession>
<protein>
    <recommendedName>
        <fullName evidence="3">Pseudouridine synthase</fullName>
        <ecNumber evidence="3">5.4.99.-</ecNumber>
    </recommendedName>
</protein>
<dbReference type="PANTHER" id="PTHR47683:SF2">
    <property type="entry name" value="RNA-BINDING S4 DOMAIN-CONTAINING PROTEIN"/>
    <property type="match status" value="1"/>
</dbReference>
<dbReference type="Proteomes" id="UP000249819">
    <property type="component" value="Unassembled WGS sequence"/>
</dbReference>
<dbReference type="InterPro" id="IPR018496">
    <property type="entry name" value="PsdUridine_synth_RsuA/RluB_CS"/>
</dbReference>
<dbReference type="EC" id="5.4.99.-" evidence="3"/>